<evidence type="ECO:0000313" key="4">
    <source>
        <dbReference type="WormBase" id="F53H2.1a"/>
    </source>
</evidence>
<evidence type="ECO:0000256" key="1">
    <source>
        <dbReference type="SAM" id="MobiDB-lite"/>
    </source>
</evidence>
<dbReference type="eggNOG" id="ENOG502RA8G">
    <property type="taxonomic scope" value="Eukaryota"/>
</dbReference>
<dbReference type="CTD" id="186191"/>
<feature type="compositionally biased region" description="Polar residues" evidence="1">
    <location>
        <begin position="407"/>
        <end position="420"/>
    </location>
</feature>
<dbReference type="RefSeq" id="NP_507929.2">
    <property type="nucleotide sequence ID" value="NM_075528.2"/>
</dbReference>
<protein>
    <submittedName>
        <fullName evidence="2">SH2 domain-containing protein</fullName>
    </submittedName>
</protein>
<reference evidence="2 3" key="1">
    <citation type="journal article" date="1998" name="Science">
        <title>Genome sequence of the nematode C. elegans: a platform for investigating biology.</title>
        <authorList>
            <consortium name="The C. elegans sequencing consortium"/>
            <person name="Sulson J.E."/>
            <person name="Waterston R."/>
        </authorList>
    </citation>
    <scope>NUCLEOTIDE SEQUENCE [LARGE SCALE GENOMIC DNA]</scope>
    <source>
        <strain evidence="2 3">Bristol N2</strain>
    </source>
</reference>
<evidence type="ECO:0000313" key="3">
    <source>
        <dbReference type="Proteomes" id="UP000001940"/>
    </source>
</evidence>
<dbReference type="HOGENOM" id="CLU_349585_0_0_1"/>
<feature type="region of interest" description="Disordered" evidence="1">
    <location>
        <begin position="684"/>
        <end position="736"/>
    </location>
</feature>
<dbReference type="Pfam" id="PF05218">
    <property type="entry name" value="DUF713"/>
    <property type="match status" value="1"/>
</dbReference>
<name>Q9U3E6_CAEEL</name>
<dbReference type="PANTHER" id="PTHR21566">
    <property type="entry name" value="CILIA- AND FLAGELLA-ASSOCIATED PROTEIN 251-LIKE-RELATED-RELATED"/>
    <property type="match status" value="1"/>
</dbReference>
<dbReference type="FunCoup" id="Q9U3E6">
    <property type="interactions" value="177"/>
</dbReference>
<feature type="compositionally biased region" description="Basic and acidic residues" evidence="1">
    <location>
        <begin position="699"/>
        <end position="736"/>
    </location>
</feature>
<dbReference type="SMR" id="Q9U3E6"/>
<organism evidence="2 3">
    <name type="scientific">Caenorhabditis elegans</name>
    <dbReference type="NCBI Taxonomy" id="6239"/>
    <lineage>
        <taxon>Eukaryota</taxon>
        <taxon>Metazoa</taxon>
        <taxon>Ecdysozoa</taxon>
        <taxon>Nematoda</taxon>
        <taxon>Chromadorea</taxon>
        <taxon>Rhabditida</taxon>
        <taxon>Rhabditina</taxon>
        <taxon>Rhabditomorpha</taxon>
        <taxon>Rhabditoidea</taxon>
        <taxon>Rhabditidae</taxon>
        <taxon>Peloderinae</taxon>
        <taxon>Caenorhabditis</taxon>
    </lineage>
</organism>
<dbReference type="InterPro" id="IPR007883">
    <property type="entry name" value="DUF713"/>
</dbReference>
<dbReference type="EMBL" id="BX284605">
    <property type="protein sequence ID" value="CAB63203.2"/>
    <property type="molecule type" value="Genomic_DNA"/>
</dbReference>
<feature type="region of interest" description="Disordered" evidence="1">
    <location>
        <begin position="384"/>
        <end position="420"/>
    </location>
</feature>
<dbReference type="Bgee" id="WBGene00010004">
    <property type="expression patterns" value="Expressed in pharyngeal muscle cell (C elegans) and 2 other cell types or tissues"/>
</dbReference>
<dbReference type="Proteomes" id="UP000001940">
    <property type="component" value="Chromosome V"/>
</dbReference>
<sequence length="934" mass="109602">MDFACFYITPEMIQLFNECSQKSKYRKFYNFYSAQFKKLSENLKTVDLPKNYTVTYCAHNFMECLKYLLNPHRNYTGYVGKFYEDVEWAISNKDWDRFYWKYRESVDYVLKQARDQQKCYTYVVVDDKLYVTFHDRDLNVKSLLRHERNKNTKIYKSKNDQSNLLWPSSHTQITTCSEMGSYGGLKIVYEESDGRTVVKYVDDSLFSQSQCLKNLSAEQLQPQSGHINTFLSQSCNSNQQAENNNFQQKMQCFTICSPQCYSPQNFRRANIDEISSLNTYKEYLNYYEQGCTSVSSSVHKTGPIYENTKEIARWRPQSNFPSRPKHQSIYENVEIEQFGNGQDKIYDNFSSKRTPLYPSTAFETTHHENTEHLKSRVCKINTVDEKERKTAQGSQERFQLDGHRSQDIPTSISNTETSADQQKIEPYYIPTNIYENFYGNSSTNHYPPTPYPRTSSLTSSIGNPGGPKLEEFHNATSNLNVEPNIWHVTPGKDKNRIDRYQSELDSSKQQSTPTATIAVNIRRNSEQSQVENHSGHFQNEDYGFSLVSEPRYDTLKPFEVNDFLQGSSLESIGCLTDTRHSTNDDMVDTLKPFEWNNTLREGSEEIDIFDVHVREIQPIPSKSSMLGDLWSDLDKPEPSTKPVLRSNVSVDRGLEYWKRYAEDVKQQITNAVIGTEPFEPKISEKEYSEDEEENTTINRDFHRKFQEQTKRNQEELRRKREERAARRREHEEELSKMRQESKQKYLMFFNCLGLKLRFEEQEHNWREWIQGCKQCISKLIELFSQFVSEIRRNYRGLKHLNREDEADLQTEISFLLSDIMNTYNSLEDSFEQLTNLESRFEDVMFNKVLKKCIAESATRLLKAYNTAGELSEHASQDNFQNLQNTFKGFTPSLIYSTTDLRRICKENSYSDNYENVQFPQIRNQKSYNVVSSDV</sequence>
<dbReference type="AlphaFoldDB" id="Q9U3E6"/>
<proteinExistence type="predicted"/>
<dbReference type="PANTHER" id="PTHR21566:SF2">
    <property type="entry name" value="CILIA- AND FLAGELLA-ASSOCIATED PROTEIN 251-LIKE-RELATED"/>
    <property type="match status" value="1"/>
</dbReference>
<keyword evidence="3" id="KW-1185">Reference proteome</keyword>
<evidence type="ECO:0000313" key="2">
    <source>
        <dbReference type="EMBL" id="CAB63203.2"/>
    </source>
</evidence>
<dbReference type="UCSC" id="F53H2.1">
    <property type="organism name" value="c. elegans"/>
</dbReference>
<dbReference type="GeneID" id="186191"/>
<dbReference type="PaxDb" id="6239-F53H2.1"/>
<gene>
    <name evidence="2" type="ORF">CELE_F53H2.1</name>
    <name evidence="2 4" type="ORF">F53H2.1</name>
</gene>
<dbReference type="OrthoDB" id="5889702at2759"/>
<dbReference type="InParanoid" id="Q9U3E6"/>
<dbReference type="ExpressionAtlas" id="Q9U3E6">
    <property type="expression patterns" value="baseline and differential"/>
</dbReference>
<dbReference type="AGR" id="WB:WBGene00010004"/>
<accession>Q9U3E6</accession>
<dbReference type="WormBase" id="F53H2.1a">
    <property type="protein sequence ID" value="CE43551"/>
    <property type="gene ID" value="WBGene00010004"/>
</dbReference>